<dbReference type="InterPro" id="IPR051534">
    <property type="entry name" value="CBASS_pafABC_assoc_protein"/>
</dbReference>
<evidence type="ECO:0000256" key="2">
    <source>
        <dbReference type="ARBA" id="ARBA00023163"/>
    </source>
</evidence>
<reference evidence="4" key="1">
    <citation type="submission" date="2024-05" db="EMBL/GenBank/DDBJ databases">
        <title>Draft genome assemblies of 36 bacteria isolated from hibernating arctic ground squirrels.</title>
        <authorList>
            <person name="McKee H."/>
            <person name="Mullen L."/>
            <person name="Drown D.M."/>
            <person name="Duddleston K.N."/>
        </authorList>
    </citation>
    <scope>NUCLEOTIDE SEQUENCE</scope>
    <source>
        <strain evidence="4">AN1007</strain>
    </source>
</reference>
<dbReference type="InterPro" id="IPR013196">
    <property type="entry name" value="HTH_11"/>
</dbReference>
<dbReference type="Gene3D" id="1.10.10.10">
    <property type="entry name" value="Winged helix-like DNA-binding domain superfamily/Winged helix DNA-binding domain"/>
    <property type="match status" value="1"/>
</dbReference>
<evidence type="ECO:0000256" key="1">
    <source>
        <dbReference type="ARBA" id="ARBA00023015"/>
    </source>
</evidence>
<sequence length="358" mass="41469">MNKTERLHHMLRFINQKQHFTLTDLMQEFHISKRTALRDIASLEEMGAPIYVEYGRYGGYRLLQQMQLPPISFNTDELHALYFAMQALRSFSSLPFQTTFHSVHEKFMAALSDRQRENIVNIQRLVTFKHTEQIKDSSHLELLLKAAVQQEVIQITYPDQNTNAKPSRAIVPFGNKEAAHENAEHPQINSFVQDELQKEGAGPMFRTNISTRIIQPLELYASRGYWYCHAYDLEKKAYRVFRCDRMASAALTDTAPVSHLAHLQSGHLHSLWKASEAAVSFRCRLNEAGIELFQQNHYPSMRLEEQDGDPLLVGTYEPHELDFIVNYLAGYGKSIQIIEPLTLKESLRQYYMNLLDHI</sequence>
<dbReference type="AlphaFoldDB" id="A0AAU8NGQ1"/>
<dbReference type="GO" id="GO:0003700">
    <property type="term" value="F:DNA-binding transcription factor activity"/>
    <property type="evidence" value="ECO:0007669"/>
    <property type="project" value="InterPro"/>
</dbReference>
<keyword evidence="1" id="KW-0805">Transcription regulation</keyword>
<keyword evidence="2" id="KW-0804">Transcription</keyword>
<name>A0AAU8NGQ1_9BACL</name>
<dbReference type="InterPro" id="IPR036388">
    <property type="entry name" value="WH-like_DNA-bd_sf"/>
</dbReference>
<accession>A0AAU8NGQ1</accession>
<dbReference type="EMBL" id="CP159992">
    <property type="protein sequence ID" value="XCP95287.1"/>
    <property type="molecule type" value="Genomic_DNA"/>
</dbReference>
<dbReference type="PIRSF" id="PIRSF016838">
    <property type="entry name" value="PafC"/>
    <property type="match status" value="1"/>
</dbReference>
<dbReference type="SUPFAM" id="SSF46785">
    <property type="entry name" value="Winged helix' DNA-binding domain"/>
    <property type="match status" value="1"/>
</dbReference>
<evidence type="ECO:0000259" key="3">
    <source>
        <dbReference type="PROSITE" id="PS51000"/>
    </source>
</evidence>
<dbReference type="InterPro" id="IPR026881">
    <property type="entry name" value="WYL_dom"/>
</dbReference>
<dbReference type="PROSITE" id="PS52050">
    <property type="entry name" value="WYL"/>
    <property type="match status" value="1"/>
</dbReference>
<dbReference type="Pfam" id="PF08279">
    <property type="entry name" value="HTH_11"/>
    <property type="match status" value="1"/>
</dbReference>
<evidence type="ECO:0000313" key="4">
    <source>
        <dbReference type="EMBL" id="XCP95287.1"/>
    </source>
</evidence>
<dbReference type="PANTHER" id="PTHR34580">
    <property type="match status" value="1"/>
</dbReference>
<dbReference type="PANTHER" id="PTHR34580:SF9">
    <property type="entry name" value="SLL5097 PROTEIN"/>
    <property type="match status" value="1"/>
</dbReference>
<dbReference type="Pfam" id="PF13280">
    <property type="entry name" value="WYL"/>
    <property type="match status" value="1"/>
</dbReference>
<dbReference type="PROSITE" id="PS51000">
    <property type="entry name" value="HTH_DEOR_2"/>
    <property type="match status" value="1"/>
</dbReference>
<dbReference type="InterPro" id="IPR036390">
    <property type="entry name" value="WH_DNA-bd_sf"/>
</dbReference>
<gene>
    <name evidence="4" type="ORF">ABXS70_00585</name>
</gene>
<proteinExistence type="predicted"/>
<dbReference type="InterPro" id="IPR028349">
    <property type="entry name" value="PafC-like"/>
</dbReference>
<dbReference type="RefSeq" id="WP_342552934.1">
    <property type="nucleotide sequence ID" value="NZ_CP159992.1"/>
</dbReference>
<protein>
    <submittedName>
        <fullName evidence="4">YafY family protein</fullName>
    </submittedName>
</protein>
<dbReference type="InterPro" id="IPR001034">
    <property type="entry name" value="DeoR_HTH"/>
</dbReference>
<feature type="domain" description="HTH deoR-type" evidence="3">
    <location>
        <begin position="3"/>
        <end position="62"/>
    </location>
</feature>
<organism evidence="4">
    <name type="scientific">Paenibacillus sp. AN1007</name>
    <dbReference type="NCBI Taxonomy" id="3151385"/>
    <lineage>
        <taxon>Bacteria</taxon>
        <taxon>Bacillati</taxon>
        <taxon>Bacillota</taxon>
        <taxon>Bacilli</taxon>
        <taxon>Bacillales</taxon>
        <taxon>Paenibacillaceae</taxon>
        <taxon>Paenibacillus</taxon>
    </lineage>
</organism>
<dbReference type="SMART" id="SM00420">
    <property type="entry name" value="HTH_DEOR"/>
    <property type="match status" value="1"/>
</dbReference>